<protein>
    <submittedName>
        <fullName evidence="3">Uncharacterized protein LOC136075444</fullName>
    </submittedName>
</protein>
<feature type="chain" id="PRO_5046569073" evidence="1">
    <location>
        <begin position="20"/>
        <end position="153"/>
    </location>
</feature>
<evidence type="ECO:0000313" key="2">
    <source>
        <dbReference type="Proteomes" id="UP001652625"/>
    </source>
</evidence>
<gene>
    <name evidence="3" type="primary">LOC136075444</name>
</gene>
<dbReference type="RefSeq" id="XP_065644741.1">
    <property type="nucleotide sequence ID" value="XM_065788669.1"/>
</dbReference>
<dbReference type="Proteomes" id="UP001652625">
    <property type="component" value="Chromosome 01"/>
</dbReference>
<proteinExistence type="predicted"/>
<reference evidence="2" key="1">
    <citation type="submission" date="2025-05" db="UniProtKB">
        <authorList>
            <consortium name="RefSeq"/>
        </authorList>
    </citation>
    <scope>NUCLEOTIDE SEQUENCE [LARGE SCALE GENOMIC DNA]</scope>
</reference>
<keyword evidence="2" id="KW-1185">Reference proteome</keyword>
<feature type="signal peptide" evidence="1">
    <location>
        <begin position="1"/>
        <end position="19"/>
    </location>
</feature>
<evidence type="ECO:0000313" key="3">
    <source>
        <dbReference type="RefSeq" id="XP_065644741.1"/>
    </source>
</evidence>
<reference evidence="3" key="2">
    <citation type="submission" date="2025-08" db="UniProtKB">
        <authorList>
            <consortium name="RefSeq"/>
        </authorList>
    </citation>
    <scope>IDENTIFICATION</scope>
</reference>
<dbReference type="GeneID" id="136075444"/>
<sequence length="153" mass="17702">MVSMVSYTLVFTAFISVSGVSLAPLYQDSSSQAIFLKQNKDVATAFDEFVEVLYKTFINNQKRNEKGTKSKQKIPMVGRKDENNTKKIYNSVETNKFDLFSDFNEQLPKNIEYERTYTNLEKKVQKDKRLLSLLNEILNPRTTTIGRNARLQN</sequence>
<name>A0ABM4B7A1_HYDVU</name>
<accession>A0ABM4B7A1</accession>
<organism evidence="2 3">
    <name type="scientific">Hydra vulgaris</name>
    <name type="common">Hydra</name>
    <name type="synonym">Hydra attenuata</name>
    <dbReference type="NCBI Taxonomy" id="6087"/>
    <lineage>
        <taxon>Eukaryota</taxon>
        <taxon>Metazoa</taxon>
        <taxon>Cnidaria</taxon>
        <taxon>Hydrozoa</taxon>
        <taxon>Hydroidolina</taxon>
        <taxon>Anthoathecata</taxon>
        <taxon>Aplanulata</taxon>
        <taxon>Hydridae</taxon>
        <taxon>Hydra</taxon>
    </lineage>
</organism>
<evidence type="ECO:0000256" key="1">
    <source>
        <dbReference type="SAM" id="SignalP"/>
    </source>
</evidence>
<keyword evidence="1" id="KW-0732">Signal</keyword>